<feature type="transmembrane region" description="Helical" evidence="7">
    <location>
        <begin position="38"/>
        <end position="62"/>
    </location>
</feature>
<sequence length="494" mass="50390">MTALVAGSVGPAPASVDVDRPRVAKFAWLRDRGMGASILVAALSAAFGVGLVEITAYIGDYLQADSFIGRSETLAIVVGILSFLLTAVAMYVAATVTANTFSTIVAGRTRQIALMRLIGASARSQRAEVSGQGLVVGIVGAGLGLVSGVLLSWVGMLVGSQFLEGAPENASILQAAVLLPAVGVALTTWLAAWIGSRRVLAVTPLQALGGSVERSHAEVAGRPARHVGALVLLGVGIALLVLGVLAGLVSPVGVVIAFAGGVFSFTGLSLGATLVMPPVLRLVGRLFGRSATARLAAENALRYPERSSRMAMGVVIGVTLVTMFAVALESTKVLLSRQMEEGEAAGSFAALDGFAAVMMVLVAVSAVIAAVGLVNLLTIGVVQRRRELGLLRAIGLTGVQVRRMVLLEALHITVAATVTGLVLGIGYGWVAAQSLLGSVPVLPDYEPAGMVYPAVPWLPVVIIVVATAVLTVVAAVAPTRLATRVAPVEALAAD</sequence>
<comment type="subcellular location">
    <subcellularLocation>
        <location evidence="1">Cell membrane</location>
        <topology evidence="1">Multi-pass membrane protein</topology>
    </subcellularLocation>
</comment>
<accession>A0A1R4KCT9</accession>
<dbReference type="OrthoDB" id="9780560at2"/>
<name>A0A1R4KCT9_9MICO</name>
<gene>
    <name evidence="9" type="ORF">FM104_11825</name>
</gene>
<feature type="transmembrane region" description="Helical" evidence="7">
    <location>
        <begin position="134"/>
        <end position="159"/>
    </location>
</feature>
<evidence type="ECO:0000256" key="6">
    <source>
        <dbReference type="ARBA" id="ARBA00038076"/>
    </source>
</evidence>
<dbReference type="RefSeq" id="WP_087132439.1">
    <property type="nucleotide sequence ID" value="NZ_FUKO01000030.1"/>
</dbReference>
<evidence type="ECO:0000313" key="9">
    <source>
        <dbReference type="EMBL" id="SJN42211.1"/>
    </source>
</evidence>
<dbReference type="GO" id="GO:0005886">
    <property type="term" value="C:plasma membrane"/>
    <property type="evidence" value="ECO:0007669"/>
    <property type="project" value="UniProtKB-SubCell"/>
</dbReference>
<feature type="transmembrane region" description="Helical" evidence="7">
    <location>
        <begin position="450"/>
        <end position="477"/>
    </location>
</feature>
<feature type="transmembrane region" description="Helical" evidence="7">
    <location>
        <begin position="171"/>
        <end position="194"/>
    </location>
</feature>
<evidence type="ECO:0000256" key="7">
    <source>
        <dbReference type="SAM" id="Phobius"/>
    </source>
</evidence>
<feature type="transmembrane region" description="Helical" evidence="7">
    <location>
        <begin position="409"/>
        <end position="430"/>
    </location>
</feature>
<comment type="similarity">
    <text evidence="6">Belongs to the ABC-4 integral membrane protein family.</text>
</comment>
<protein>
    <submittedName>
        <fullName evidence="9">Putative ABC transporter integral membrane protein</fullName>
    </submittedName>
</protein>
<evidence type="ECO:0000256" key="3">
    <source>
        <dbReference type="ARBA" id="ARBA00022692"/>
    </source>
</evidence>
<dbReference type="Pfam" id="PF02687">
    <property type="entry name" value="FtsX"/>
    <property type="match status" value="2"/>
</dbReference>
<feature type="transmembrane region" description="Helical" evidence="7">
    <location>
        <begin position="227"/>
        <end position="249"/>
    </location>
</feature>
<feature type="transmembrane region" description="Helical" evidence="7">
    <location>
        <begin position="348"/>
        <end position="377"/>
    </location>
</feature>
<feature type="domain" description="ABC3 transporter permease C-terminal" evidence="8">
    <location>
        <begin position="84"/>
        <end position="202"/>
    </location>
</feature>
<feature type="transmembrane region" description="Helical" evidence="7">
    <location>
        <begin position="255"/>
        <end position="280"/>
    </location>
</feature>
<evidence type="ECO:0000313" key="10">
    <source>
        <dbReference type="Proteomes" id="UP000196320"/>
    </source>
</evidence>
<proteinExistence type="inferred from homology"/>
<dbReference type="EMBL" id="FUKO01000030">
    <property type="protein sequence ID" value="SJN42211.1"/>
    <property type="molecule type" value="Genomic_DNA"/>
</dbReference>
<reference evidence="9 10" key="1">
    <citation type="submission" date="2017-02" db="EMBL/GenBank/DDBJ databases">
        <authorList>
            <person name="Peterson S.W."/>
        </authorList>
    </citation>
    <scope>NUCLEOTIDE SEQUENCE [LARGE SCALE GENOMIC DNA]</scope>
    <source>
        <strain evidence="9 10">B Mb 05.01</strain>
    </source>
</reference>
<evidence type="ECO:0000259" key="8">
    <source>
        <dbReference type="Pfam" id="PF02687"/>
    </source>
</evidence>
<dbReference type="AlphaFoldDB" id="A0A1R4KCT9"/>
<keyword evidence="10" id="KW-1185">Reference proteome</keyword>
<keyword evidence="5 7" id="KW-0472">Membrane</keyword>
<organism evidence="9 10">
    <name type="scientific">Microbacterium esteraromaticum</name>
    <dbReference type="NCBI Taxonomy" id="57043"/>
    <lineage>
        <taxon>Bacteria</taxon>
        <taxon>Bacillati</taxon>
        <taxon>Actinomycetota</taxon>
        <taxon>Actinomycetes</taxon>
        <taxon>Micrococcales</taxon>
        <taxon>Microbacteriaceae</taxon>
        <taxon>Microbacterium</taxon>
    </lineage>
</organism>
<dbReference type="PANTHER" id="PTHR30572">
    <property type="entry name" value="MEMBRANE COMPONENT OF TRANSPORTER-RELATED"/>
    <property type="match status" value="1"/>
</dbReference>
<evidence type="ECO:0000256" key="4">
    <source>
        <dbReference type="ARBA" id="ARBA00022989"/>
    </source>
</evidence>
<dbReference type="GO" id="GO:0022857">
    <property type="term" value="F:transmembrane transporter activity"/>
    <property type="evidence" value="ECO:0007669"/>
    <property type="project" value="TreeGrafter"/>
</dbReference>
<keyword evidence="2" id="KW-1003">Cell membrane</keyword>
<keyword evidence="4 7" id="KW-1133">Transmembrane helix</keyword>
<dbReference type="Proteomes" id="UP000196320">
    <property type="component" value="Unassembled WGS sequence"/>
</dbReference>
<dbReference type="InterPro" id="IPR050250">
    <property type="entry name" value="Macrolide_Exporter_MacB"/>
</dbReference>
<feature type="transmembrane region" description="Helical" evidence="7">
    <location>
        <begin position="74"/>
        <end position="94"/>
    </location>
</feature>
<evidence type="ECO:0000256" key="5">
    <source>
        <dbReference type="ARBA" id="ARBA00023136"/>
    </source>
</evidence>
<dbReference type="InterPro" id="IPR003838">
    <property type="entry name" value="ABC3_permease_C"/>
</dbReference>
<evidence type="ECO:0000256" key="1">
    <source>
        <dbReference type="ARBA" id="ARBA00004651"/>
    </source>
</evidence>
<evidence type="ECO:0000256" key="2">
    <source>
        <dbReference type="ARBA" id="ARBA00022475"/>
    </source>
</evidence>
<feature type="domain" description="ABC3 transporter permease C-terminal" evidence="8">
    <location>
        <begin position="360"/>
        <end position="485"/>
    </location>
</feature>
<feature type="transmembrane region" description="Helical" evidence="7">
    <location>
        <begin position="310"/>
        <end position="328"/>
    </location>
</feature>
<keyword evidence="3 7" id="KW-0812">Transmembrane</keyword>
<dbReference type="PANTHER" id="PTHR30572:SF4">
    <property type="entry name" value="ABC TRANSPORTER PERMEASE YTRF"/>
    <property type="match status" value="1"/>
</dbReference>